<reference evidence="2" key="1">
    <citation type="submission" date="2023-04" db="EMBL/GenBank/DDBJ databases">
        <title>Complete genome sequence of Temperatibacter marinus.</title>
        <authorList>
            <person name="Rong J.-C."/>
            <person name="Yi M.-L."/>
            <person name="Zhao Q."/>
        </authorList>
    </citation>
    <scope>NUCLEOTIDE SEQUENCE</scope>
    <source>
        <strain evidence="2">NBRC 110045</strain>
    </source>
</reference>
<accession>A0AA52EI21</accession>
<evidence type="ECO:0000256" key="1">
    <source>
        <dbReference type="SAM" id="MobiDB-lite"/>
    </source>
</evidence>
<dbReference type="Proteomes" id="UP001268683">
    <property type="component" value="Chromosome"/>
</dbReference>
<dbReference type="AlphaFoldDB" id="A0AA52EI21"/>
<sequence length="202" mass="21844">MTQPLMPMATAVWLVDNTALTFKQISDFCSIHELEVQGIADGTVAINMVGQDPINNGQLTWDEINRCQADPSAALVLSVADIAPRQRTKGPRYTPLSKRGDKPDAIAWLVRNHPELTDLQISRLVGTTKPTILAIREKTHWNISNISAKDPVALGLCNQIELDAAVQLAASRQQKAAPAEDVKVESEPAVTLSVDSETAADA</sequence>
<gene>
    <name evidence="2" type="ORF">QGN29_00795</name>
</gene>
<dbReference type="KEGG" id="tmk:QGN29_00795"/>
<dbReference type="InterPro" id="IPR010421">
    <property type="entry name" value="TrcR"/>
</dbReference>
<evidence type="ECO:0000313" key="2">
    <source>
        <dbReference type="EMBL" id="WND02899.1"/>
    </source>
</evidence>
<dbReference type="EMBL" id="CP123872">
    <property type="protein sequence ID" value="WND02899.1"/>
    <property type="molecule type" value="Genomic_DNA"/>
</dbReference>
<name>A0AA52EI21_9PROT</name>
<keyword evidence="3" id="KW-1185">Reference proteome</keyword>
<protein>
    <submittedName>
        <fullName evidence="2">DUF1013 domain-containing protein</fullName>
    </submittedName>
</protein>
<evidence type="ECO:0000313" key="3">
    <source>
        <dbReference type="Proteomes" id="UP001268683"/>
    </source>
</evidence>
<dbReference type="Pfam" id="PF06242">
    <property type="entry name" value="TrcR"/>
    <property type="match status" value="1"/>
</dbReference>
<proteinExistence type="predicted"/>
<feature type="region of interest" description="Disordered" evidence="1">
    <location>
        <begin position="171"/>
        <end position="202"/>
    </location>
</feature>
<dbReference type="RefSeq" id="WP_310798739.1">
    <property type="nucleotide sequence ID" value="NZ_CP123872.1"/>
</dbReference>
<organism evidence="2 3">
    <name type="scientific">Temperatibacter marinus</name>
    <dbReference type="NCBI Taxonomy" id="1456591"/>
    <lineage>
        <taxon>Bacteria</taxon>
        <taxon>Pseudomonadati</taxon>
        <taxon>Pseudomonadota</taxon>
        <taxon>Alphaproteobacteria</taxon>
        <taxon>Kordiimonadales</taxon>
        <taxon>Temperatibacteraceae</taxon>
        <taxon>Temperatibacter</taxon>
    </lineage>
</organism>